<dbReference type="Gene3D" id="3.30.950.10">
    <property type="entry name" value="Methyltransferase, Cobalt-precorrin-4 Transmethylase, Domain 2"/>
    <property type="match status" value="1"/>
</dbReference>
<dbReference type="InterPro" id="IPR006366">
    <property type="entry name" value="CobA/CysG_C"/>
</dbReference>
<keyword evidence="8" id="KW-0934">Plastid</keyword>
<geneLocation type="plastid" evidence="8"/>
<feature type="domain" description="Tetrapyrrole methylase" evidence="7">
    <location>
        <begin position="8"/>
        <end position="220"/>
    </location>
</feature>
<dbReference type="SUPFAM" id="SSF53790">
    <property type="entry name" value="Tetrapyrrole methylase"/>
    <property type="match status" value="1"/>
</dbReference>
<dbReference type="PANTHER" id="PTHR45790:SF3">
    <property type="entry name" value="S-ADENOSYL-L-METHIONINE-DEPENDENT UROPORPHYRINOGEN III METHYLTRANSFERASE, CHLOROPLASTIC"/>
    <property type="match status" value="1"/>
</dbReference>
<evidence type="ECO:0000313" key="8">
    <source>
        <dbReference type="EMBL" id="AUG32379.1"/>
    </source>
</evidence>
<protein>
    <recommendedName>
        <fullName evidence="1">uroporphyrinogen-III C-methyltransferase</fullName>
        <ecNumber evidence="1">2.1.1.107</ecNumber>
    </recommendedName>
</protein>
<dbReference type="Gene3D" id="3.40.1010.10">
    <property type="entry name" value="Cobalt-precorrin-4 Transmethylase, Domain 1"/>
    <property type="match status" value="1"/>
</dbReference>
<proteinExistence type="inferred from homology"/>
<dbReference type="GO" id="GO:0019354">
    <property type="term" value="P:siroheme biosynthetic process"/>
    <property type="evidence" value="ECO:0007669"/>
    <property type="project" value="InterPro"/>
</dbReference>
<dbReference type="InterPro" id="IPR050161">
    <property type="entry name" value="Siro_Cobalamin_biosynth"/>
</dbReference>
<name>A0A2H4ZPG6_9EUKA</name>
<dbReference type="PROSITE" id="PS00840">
    <property type="entry name" value="SUMT_2"/>
    <property type="match status" value="1"/>
</dbReference>
<dbReference type="Pfam" id="PF00590">
    <property type="entry name" value="TP_methylase"/>
    <property type="match status" value="1"/>
</dbReference>
<dbReference type="FunFam" id="3.30.950.10:FF:000001">
    <property type="entry name" value="Siroheme synthase"/>
    <property type="match status" value="1"/>
</dbReference>
<dbReference type="InterPro" id="IPR035996">
    <property type="entry name" value="4pyrrol_Methylase_sf"/>
</dbReference>
<dbReference type="InterPro" id="IPR000878">
    <property type="entry name" value="4pyrrol_Mease"/>
</dbReference>
<dbReference type="EC" id="2.1.1.107" evidence="1"/>
<evidence type="ECO:0000256" key="3">
    <source>
        <dbReference type="ARBA" id="ARBA00022679"/>
    </source>
</evidence>
<comment type="similarity">
    <text evidence="6">Belongs to the precorrin methyltransferase family.</text>
</comment>
<dbReference type="FunFam" id="3.40.1010.10:FF:000001">
    <property type="entry name" value="Siroheme synthase"/>
    <property type="match status" value="1"/>
</dbReference>
<evidence type="ECO:0000256" key="4">
    <source>
        <dbReference type="ARBA" id="ARBA00022691"/>
    </source>
</evidence>
<evidence type="ECO:0000256" key="2">
    <source>
        <dbReference type="ARBA" id="ARBA00022603"/>
    </source>
</evidence>
<dbReference type="PROSITE" id="PS00839">
    <property type="entry name" value="SUMT_1"/>
    <property type="match status" value="1"/>
</dbReference>
<dbReference type="GO" id="GO:0032259">
    <property type="term" value="P:methylation"/>
    <property type="evidence" value="ECO:0007669"/>
    <property type="project" value="UniProtKB-KW"/>
</dbReference>
<dbReference type="PANTHER" id="PTHR45790">
    <property type="entry name" value="SIROHEME SYNTHASE-RELATED"/>
    <property type="match status" value="1"/>
</dbReference>
<dbReference type="GO" id="GO:0004851">
    <property type="term" value="F:uroporphyrin-III C-methyltransferase activity"/>
    <property type="evidence" value="ECO:0007669"/>
    <property type="project" value="UniProtKB-EC"/>
</dbReference>
<keyword evidence="5" id="KW-0627">Porphyrin biosynthesis</keyword>
<evidence type="ECO:0000256" key="5">
    <source>
        <dbReference type="ARBA" id="ARBA00023244"/>
    </source>
</evidence>
<evidence type="ECO:0000256" key="1">
    <source>
        <dbReference type="ARBA" id="ARBA00012162"/>
    </source>
</evidence>
<dbReference type="InterPro" id="IPR003043">
    <property type="entry name" value="Uropor_MeTrfase_CS"/>
</dbReference>
<dbReference type="NCBIfam" id="TIGR01469">
    <property type="entry name" value="cobA_cysG_Cterm"/>
    <property type="match status" value="1"/>
</dbReference>
<keyword evidence="2 6" id="KW-0489">Methyltransferase</keyword>
<dbReference type="AlphaFoldDB" id="A0A2H4ZPG6"/>
<organism evidence="8">
    <name type="scientific">Paulinella longichromatophora</name>
    <dbReference type="NCBI Taxonomy" id="1708747"/>
    <lineage>
        <taxon>Eukaryota</taxon>
        <taxon>Sar</taxon>
        <taxon>Rhizaria</taxon>
        <taxon>Cercozoa</taxon>
        <taxon>Imbricatea</taxon>
        <taxon>Silicofilosea</taxon>
        <taxon>Euglyphida</taxon>
        <taxon>Paulinellidae</taxon>
        <taxon>Paulinella</taxon>
    </lineage>
</organism>
<accession>A0A2H4ZPG6</accession>
<keyword evidence="4" id="KW-0949">S-adenosyl-L-methionine</keyword>
<dbReference type="CDD" id="cd11642">
    <property type="entry name" value="SUMT"/>
    <property type="match status" value="1"/>
</dbReference>
<evidence type="ECO:0000256" key="6">
    <source>
        <dbReference type="RuleBase" id="RU003960"/>
    </source>
</evidence>
<evidence type="ECO:0000259" key="7">
    <source>
        <dbReference type="Pfam" id="PF00590"/>
    </source>
</evidence>
<dbReference type="EMBL" id="MG264610">
    <property type="protein sequence ID" value="AUG32379.1"/>
    <property type="molecule type" value="Genomic_DNA"/>
</dbReference>
<sequence>MDKIVNGTVYLVGAGPGDPELLTLKAHRLLLQCGAIVYDSLLPRQLLDLTSITCERHFVGKRRGFHSVTQPSTNAMLVELAKRHKCVVRLKGGDPFVFGRGGEEAAYLRQYGVAVEIVPGVTSGIAAPAYAGIPVTHRLAGSSVTFVTGHEEVEKTRSIVNWRSLANSTDSLIIYMGLHNIRYISEELIAGGLSSSTPAAAIQQGTTETQRYFITVLGKLADLTETEKLLAPSIMVIGKIVALRVEECAPIPAIVEMPIVPIDYL</sequence>
<dbReference type="InterPro" id="IPR014777">
    <property type="entry name" value="4pyrrole_Mease_sub1"/>
</dbReference>
<dbReference type="NCBIfam" id="NF004790">
    <property type="entry name" value="PRK06136.1"/>
    <property type="match status" value="1"/>
</dbReference>
<reference evidence="8" key="1">
    <citation type="submission" date="2017-10" db="EMBL/GenBank/DDBJ databases">
        <title>Paulinella longichromatophora chromatophore genome.</title>
        <authorList>
            <person name="Lhee D."/>
            <person name="Yoon H.S."/>
        </authorList>
    </citation>
    <scope>NUCLEOTIDE SEQUENCE</scope>
</reference>
<keyword evidence="3 6" id="KW-0808">Transferase</keyword>
<dbReference type="InterPro" id="IPR014776">
    <property type="entry name" value="4pyrrole_Mease_sub2"/>
</dbReference>
<gene>
    <name evidence="8" type="primary">cbiF</name>
    <name evidence="8" type="ORF">PLO_383</name>
</gene>